<reference evidence="3" key="1">
    <citation type="journal article" date="2017" name="bioRxiv">
        <title>Conservation of a gene cluster reveals novel cercosporin biosynthetic mechanisms and extends production to the genus Colletotrichum.</title>
        <authorList>
            <person name="de Jonge R."/>
            <person name="Ebert M.K."/>
            <person name="Huitt-Roehl C.R."/>
            <person name="Pal P."/>
            <person name="Suttle J.C."/>
            <person name="Spanner R.E."/>
            <person name="Neubauer J.D."/>
            <person name="Jurick W.M.II."/>
            <person name="Stott K.A."/>
            <person name="Secor G.A."/>
            <person name="Thomma B.P.H.J."/>
            <person name="Van de Peer Y."/>
            <person name="Townsend C.A."/>
            <person name="Bolton M.D."/>
        </authorList>
    </citation>
    <scope>NUCLEOTIDE SEQUENCE [LARGE SCALE GENOMIC DNA]</scope>
    <source>
        <strain evidence="3">CBS538.71</strain>
    </source>
</reference>
<dbReference type="EMBL" id="PNEN01001786">
    <property type="protein sequence ID" value="PPJ50404.1"/>
    <property type="molecule type" value="Genomic_DNA"/>
</dbReference>
<dbReference type="Proteomes" id="UP000237631">
    <property type="component" value="Unassembled WGS sequence"/>
</dbReference>
<evidence type="ECO:0000313" key="2">
    <source>
        <dbReference type="EMBL" id="PPJ50404.1"/>
    </source>
</evidence>
<proteinExistence type="predicted"/>
<organism evidence="2 3">
    <name type="scientific">Cercospora berteroae</name>
    <dbReference type="NCBI Taxonomy" id="357750"/>
    <lineage>
        <taxon>Eukaryota</taxon>
        <taxon>Fungi</taxon>
        <taxon>Dikarya</taxon>
        <taxon>Ascomycota</taxon>
        <taxon>Pezizomycotina</taxon>
        <taxon>Dothideomycetes</taxon>
        <taxon>Dothideomycetidae</taxon>
        <taxon>Mycosphaerellales</taxon>
        <taxon>Mycosphaerellaceae</taxon>
        <taxon>Cercospora</taxon>
    </lineage>
</organism>
<dbReference type="PANTHER" id="PTHR35394:SF5">
    <property type="entry name" value="DUF3176 DOMAIN-CONTAINING PROTEIN"/>
    <property type="match status" value="1"/>
</dbReference>
<dbReference type="STRING" id="357750.A0A2S6BSE9"/>
<protein>
    <submittedName>
        <fullName evidence="2">Uncharacterized protein</fullName>
    </submittedName>
</protein>
<keyword evidence="1" id="KW-0472">Membrane</keyword>
<evidence type="ECO:0000256" key="1">
    <source>
        <dbReference type="SAM" id="Phobius"/>
    </source>
</evidence>
<dbReference type="OrthoDB" id="5376804at2759"/>
<keyword evidence="1" id="KW-1133">Transmembrane helix</keyword>
<feature type="transmembrane region" description="Helical" evidence="1">
    <location>
        <begin position="152"/>
        <end position="176"/>
    </location>
</feature>
<comment type="caution">
    <text evidence="2">The sequence shown here is derived from an EMBL/GenBank/DDBJ whole genome shotgun (WGS) entry which is preliminary data.</text>
</comment>
<accession>A0A2S6BSE9</accession>
<evidence type="ECO:0000313" key="3">
    <source>
        <dbReference type="Proteomes" id="UP000237631"/>
    </source>
</evidence>
<dbReference type="AlphaFoldDB" id="A0A2S6BSE9"/>
<dbReference type="PANTHER" id="PTHR35394">
    <property type="entry name" value="DUF3176 DOMAIN-CONTAINING PROTEIN"/>
    <property type="match status" value="1"/>
</dbReference>
<gene>
    <name evidence="2" type="ORF">CBER1_06978</name>
</gene>
<dbReference type="InterPro" id="IPR021514">
    <property type="entry name" value="DUF3176"/>
</dbReference>
<keyword evidence="1" id="KW-0812">Transmembrane</keyword>
<feature type="transmembrane region" description="Helical" evidence="1">
    <location>
        <begin position="56"/>
        <end position="78"/>
    </location>
</feature>
<sequence>MSGHNHDRRQGPKQQLLQTETMEMQGHDSGIFSLGKDERRKCYTPRHGPFLPSMRLWWFEVLGMVTSVAALLAIFGILFAYSGEPLSAWKAELRPNTIVAVLSTLSKSAMLMVVAQCIGQLKWLYFAQRPHPLQHIEIFDDASRGPLGSAKLLVHVNWTALLASLGAIITLLSLAMDPFVQQVISYDAVTFNDTTAQTFLSTARAYDTGLSYATSGTIDSDGSASSSIGFFGERDPNIAGAIYKGVFGDMYQSTVDCASGNCTWAEENRGWSGTVWNASAMIYNPDLPGKNRLLTKDGTIATIASVRYHDVTDDKDEVCQEIEEINAGQVLECSLKWCVKTYNATAVQNGILSDAPSKTEALDFVEFETCNGIFDDTQGFDFTISSYIDETSNDQEYRRIQPAFRQNEVPQFPCPVLDNAGDRTQVMNAKLQKAAEFGAKFQQAPNVFLVNDRNTEDLQTALSYIFQGGLTNTFKVGEDSTKLALSTAHESNEFEKLMERVADTSGKVQNKTLQLAQDHYELSMCALRGLRAHSLTLERTTQQVIAQLNLGGLFSIDNGVSQVRYIESMPETRQALTRVLMAILTLKNSGMCQGSINAIVESPNRQDTAEVFEFDQSDISALLVLLNTHSPDIGTTLTARRELEEDVPEDVARLLVRRSDSLDHLMPPGGTKRWTWSYLCFFTAFVTLATASYAGAHVNDGGGELPVDYVVFDSLVQRDPEFIEKFYSFRRRRLSCLDSFLQGPVWVIGSHNHEDRALCLAIEIGQFAALWGPVYALPDKGEFDRLMALSVENGFMYRTPDTGHLRKGEVAVHYTATGRTRKIDDLHNQEKGRWATSNGHGLLPESLVPFDVGAKLLIGTPTAAHTDSVVGINTQSKHAPKSPPTDFSVTQLDLVAFAQDHASQIVELGVLPRRYLPDALSLSMSFGKWVNPGFSKTYKLDRGRTQKERLLDFVSKSTSRLSQILDVKIGLEVSLHTYNARRITLHDAPGLAFPELEPILAEAHSTRDNATLATHLDYLGDTGLDHDDHLVIYWPYATGLPKGLKMSATPPSWHKMMRDTISTSCFAVASTQCLAYTGNDSVKDKTLMTSTTAPALQTDIQVHSDCNITTPLRCKAVLRLDSGTLELRNNEVQHQLAYFRDNSIINKLGGTWRAFLIGSGSHVHQELVGAARRSRHTVSVCVVDVPSGMH</sequence>
<name>A0A2S6BSE9_9PEZI</name>
<dbReference type="Pfam" id="PF11374">
    <property type="entry name" value="DUF3176"/>
    <property type="match status" value="1"/>
</dbReference>
<keyword evidence="3" id="KW-1185">Reference proteome</keyword>
<feature type="transmembrane region" description="Helical" evidence="1">
    <location>
        <begin position="98"/>
        <end position="119"/>
    </location>
</feature>